<accession>M2T644</accession>
<dbReference type="EMBL" id="AMRV01000011">
    <property type="protein sequence ID" value="EMD81964.1"/>
    <property type="molecule type" value="Genomic_DNA"/>
</dbReference>
<proteinExistence type="predicted"/>
<dbReference type="GO" id="GO:0015774">
    <property type="term" value="P:polysaccharide transport"/>
    <property type="evidence" value="ECO:0007669"/>
    <property type="project" value="InterPro"/>
</dbReference>
<keyword evidence="2" id="KW-1185">Reference proteome</keyword>
<dbReference type="RefSeq" id="WP_008603584.1">
    <property type="nucleotide sequence ID" value="NZ_AMRV01000011.1"/>
</dbReference>
<dbReference type="GO" id="GO:0000271">
    <property type="term" value="P:polysaccharide biosynthetic process"/>
    <property type="evidence" value="ECO:0007669"/>
    <property type="project" value="InterPro"/>
</dbReference>
<dbReference type="OrthoDB" id="543755at2"/>
<dbReference type="PATRIC" id="fig|1234595.3.peg.2621"/>
<name>M2T644_9SPHN</name>
<reference evidence="1 2" key="1">
    <citation type="journal article" date="2013" name="Genome Announc.">
        <title>Draft Genome Sequence of Strain JLT2015T, Belonging to the Family Sphingomonadaceae of the Alphaproteobacteria.</title>
        <authorList>
            <person name="Tang K."/>
            <person name="Liu K."/>
            <person name="Li S."/>
            <person name="Jiao N."/>
        </authorList>
    </citation>
    <scope>NUCLEOTIDE SEQUENCE [LARGE SCALE GENOMIC DNA]</scope>
    <source>
        <strain evidence="1 2">JLT2015</strain>
    </source>
</reference>
<evidence type="ECO:0000313" key="2">
    <source>
        <dbReference type="Proteomes" id="UP000011717"/>
    </source>
</evidence>
<dbReference type="CDD" id="cd16439">
    <property type="entry name" value="beta_Kdo_transferase_KpsC_2"/>
    <property type="match status" value="1"/>
</dbReference>
<dbReference type="AlphaFoldDB" id="M2T644"/>
<dbReference type="InterPro" id="IPR007833">
    <property type="entry name" value="Capsule_polysaccharide_synth"/>
</dbReference>
<dbReference type="Pfam" id="PF05159">
    <property type="entry name" value="Capsule_synth"/>
    <property type="match status" value="2"/>
</dbReference>
<comment type="caution">
    <text evidence="1">The sequence shown here is derived from an EMBL/GenBank/DDBJ whole genome shotgun (WGS) entry which is preliminary data.</text>
</comment>
<evidence type="ECO:0000313" key="1">
    <source>
        <dbReference type="EMBL" id="EMD81964.1"/>
    </source>
</evidence>
<sequence>MLSSVEVLAAPPFPWVNPQRSAVCVEAPGAPPRPIDRERALALAAALAGARVGGTFWGPPSSLPNGPFTLSDDGARGWTPEPGCDPWPAIEAAEAVVAETGSPIGTLAALAGRPVRTGSGQLWPDAVETARALFAAPNVRFRNPFTGQEWEPEEAIALLGLWRRQIDRNRAIGSVAGIAAWKRRAIERFLWAGGAPPGPERAVWPSRAEAEPGDWQIEDGFLRSIGLGAELRVPLSIAVDRNGIYYDPSGPSDLEMLLQHGRFDAPLTARAAALREAIVSARLAKYGARGVPVLLPQSAKGRTRILVPGQVEDDRSVQLGGGGIHTNAGLLSAVREAAPDAFLIYKPHPDVEAGLRAGGPSPAEADRLADMTARGASLESLLDQVDAVHTLTSLTGFEALLRGVPVTTYGAPFYAGWGLTEDRGKVPGRRTARRMLDELVAAALILYPRYMDPETGLPCPPEILVRRLSAASPSETLLTRARRWQGRARNALRRAG</sequence>
<organism evidence="1 2">
    <name type="scientific">Pacificimonas flava</name>
    <dbReference type="NCBI Taxonomy" id="1234595"/>
    <lineage>
        <taxon>Bacteria</taxon>
        <taxon>Pseudomonadati</taxon>
        <taxon>Pseudomonadota</taxon>
        <taxon>Alphaproteobacteria</taxon>
        <taxon>Sphingomonadales</taxon>
        <taxon>Sphingosinicellaceae</taxon>
        <taxon>Pacificimonas</taxon>
    </lineage>
</organism>
<protein>
    <submittedName>
        <fullName evidence="1">Capsular polysaccharide export protein</fullName>
    </submittedName>
</protein>
<dbReference type="Proteomes" id="UP000011717">
    <property type="component" value="Unassembled WGS sequence"/>
</dbReference>
<gene>
    <name evidence="1" type="ORF">C725_2620</name>
</gene>